<reference evidence="1" key="1">
    <citation type="submission" date="2023-07" db="EMBL/GenBank/DDBJ databases">
        <authorList>
            <consortium name="AG Swart"/>
            <person name="Singh M."/>
            <person name="Singh A."/>
            <person name="Seah K."/>
            <person name="Emmerich C."/>
        </authorList>
    </citation>
    <scope>NUCLEOTIDE SEQUENCE</scope>
    <source>
        <strain evidence="1">DP1</strain>
    </source>
</reference>
<dbReference type="EMBL" id="CAMPGE010027326">
    <property type="protein sequence ID" value="CAI2384969.1"/>
    <property type="molecule type" value="Genomic_DNA"/>
</dbReference>
<sequence length="54" mass="6407">MAFLVKIFHPAYVSQRFIEDILHVSKLPKLIKGFLVFKFSTRYCILSIITFWIS</sequence>
<gene>
    <name evidence="1" type="ORF">ECRASSUSDP1_LOCUS26509</name>
</gene>
<keyword evidence="2" id="KW-1185">Reference proteome</keyword>
<dbReference type="AlphaFoldDB" id="A0AAD1Y5A4"/>
<evidence type="ECO:0000313" key="1">
    <source>
        <dbReference type="EMBL" id="CAI2384969.1"/>
    </source>
</evidence>
<accession>A0AAD1Y5A4</accession>
<dbReference type="Proteomes" id="UP001295684">
    <property type="component" value="Unassembled WGS sequence"/>
</dbReference>
<protein>
    <submittedName>
        <fullName evidence="1">Uncharacterized protein</fullName>
    </submittedName>
</protein>
<comment type="caution">
    <text evidence="1">The sequence shown here is derived from an EMBL/GenBank/DDBJ whole genome shotgun (WGS) entry which is preliminary data.</text>
</comment>
<evidence type="ECO:0000313" key="2">
    <source>
        <dbReference type="Proteomes" id="UP001295684"/>
    </source>
</evidence>
<organism evidence="1 2">
    <name type="scientific">Euplotes crassus</name>
    <dbReference type="NCBI Taxonomy" id="5936"/>
    <lineage>
        <taxon>Eukaryota</taxon>
        <taxon>Sar</taxon>
        <taxon>Alveolata</taxon>
        <taxon>Ciliophora</taxon>
        <taxon>Intramacronucleata</taxon>
        <taxon>Spirotrichea</taxon>
        <taxon>Hypotrichia</taxon>
        <taxon>Euplotida</taxon>
        <taxon>Euplotidae</taxon>
        <taxon>Moneuplotes</taxon>
    </lineage>
</organism>
<name>A0AAD1Y5A4_EUPCR</name>
<proteinExistence type="predicted"/>